<keyword evidence="1" id="KW-0812">Transmembrane</keyword>
<protein>
    <recommendedName>
        <fullName evidence="2">TonB C-terminal domain-containing protein</fullName>
    </recommendedName>
</protein>
<dbReference type="Pfam" id="PF03544">
    <property type="entry name" value="TonB_C"/>
    <property type="match status" value="1"/>
</dbReference>
<comment type="caution">
    <text evidence="3">The sequence shown here is derived from an EMBL/GenBank/DDBJ whole genome shotgun (WGS) entry which is preliminary data.</text>
</comment>
<evidence type="ECO:0000313" key="4">
    <source>
        <dbReference type="Proteomes" id="UP000615760"/>
    </source>
</evidence>
<sequence>MSSKITDKELYNHFRTRSNTLDEKPGDALWNSITEKMDSQSASRGKAKMTFLILLSVLGIGIIIYMIVPQKSNHLPQPHNSSKQNVVITDTINSSKTHKTDTTEPEINTQQITEKETSASISTSNIPIKNKTRKDTNEAIVLKPFAIHLTPKIQLDSLKGTAFQTALDTVKPSGIKVATQKYKGRILVQVKERITQTQFDSLVNTSFKTYQQHYNSLLIVRAPGLKPYRERITKYTKKASTDTVKTKYVRFMPIKNKQIDTLTENKPLIKSEDNKLDIQPYSLDGFETFLQDINENIVFPENIPAGVYKVYTNFVVNTDGSVSDIKVIKKAGYGLDEAVIKAAEKAKAKLQPIGTDTIPDKLNFVIPITITIQ</sequence>
<feature type="transmembrane region" description="Helical" evidence="1">
    <location>
        <begin position="49"/>
        <end position="68"/>
    </location>
</feature>
<evidence type="ECO:0000313" key="3">
    <source>
        <dbReference type="EMBL" id="GGB69620.1"/>
    </source>
</evidence>
<evidence type="ECO:0000259" key="2">
    <source>
        <dbReference type="Pfam" id="PF03544"/>
    </source>
</evidence>
<dbReference type="InterPro" id="IPR037682">
    <property type="entry name" value="TonB_C"/>
</dbReference>
<accession>A0ABQ1JI52</accession>
<evidence type="ECO:0000256" key="1">
    <source>
        <dbReference type="SAM" id="Phobius"/>
    </source>
</evidence>
<dbReference type="EMBL" id="BMJE01000002">
    <property type="protein sequence ID" value="GGB69620.1"/>
    <property type="molecule type" value="Genomic_DNA"/>
</dbReference>
<keyword evidence="1" id="KW-1133">Transmembrane helix</keyword>
<gene>
    <name evidence="3" type="ORF">GCM10007424_06990</name>
</gene>
<keyword evidence="4" id="KW-1185">Reference proteome</keyword>
<proteinExistence type="predicted"/>
<dbReference type="Proteomes" id="UP000615760">
    <property type="component" value="Unassembled WGS sequence"/>
</dbReference>
<organism evidence="3 4">
    <name type="scientific">Flavobacterium suaedae</name>
    <dbReference type="NCBI Taxonomy" id="1767027"/>
    <lineage>
        <taxon>Bacteria</taxon>
        <taxon>Pseudomonadati</taxon>
        <taxon>Bacteroidota</taxon>
        <taxon>Flavobacteriia</taxon>
        <taxon>Flavobacteriales</taxon>
        <taxon>Flavobacteriaceae</taxon>
        <taxon>Flavobacterium</taxon>
    </lineage>
</organism>
<dbReference type="RefSeq" id="WP_188619865.1">
    <property type="nucleotide sequence ID" value="NZ_BMJE01000002.1"/>
</dbReference>
<dbReference type="Gene3D" id="3.30.1150.10">
    <property type="match status" value="1"/>
</dbReference>
<feature type="domain" description="TonB C-terminal" evidence="2">
    <location>
        <begin position="310"/>
        <end position="368"/>
    </location>
</feature>
<reference evidence="4" key="1">
    <citation type="journal article" date="2019" name="Int. J. Syst. Evol. Microbiol.">
        <title>The Global Catalogue of Microorganisms (GCM) 10K type strain sequencing project: providing services to taxonomists for standard genome sequencing and annotation.</title>
        <authorList>
            <consortium name="The Broad Institute Genomics Platform"/>
            <consortium name="The Broad Institute Genome Sequencing Center for Infectious Disease"/>
            <person name="Wu L."/>
            <person name="Ma J."/>
        </authorList>
    </citation>
    <scope>NUCLEOTIDE SEQUENCE [LARGE SCALE GENOMIC DNA]</scope>
    <source>
        <strain evidence="4">CGMCC 1.15461</strain>
    </source>
</reference>
<name>A0ABQ1JI52_9FLAO</name>
<dbReference type="SUPFAM" id="SSF74653">
    <property type="entry name" value="TolA/TonB C-terminal domain"/>
    <property type="match status" value="1"/>
</dbReference>
<keyword evidence="1" id="KW-0472">Membrane</keyword>